<dbReference type="PANTHER" id="PTHR43110">
    <property type="entry name" value="THIOL PEROXIDASE"/>
    <property type="match status" value="1"/>
</dbReference>
<dbReference type="PANTHER" id="PTHR43110:SF1">
    <property type="entry name" value="THIOL PEROXIDASE"/>
    <property type="match status" value="1"/>
</dbReference>
<evidence type="ECO:0000313" key="6">
    <source>
        <dbReference type="Proteomes" id="UP000002384"/>
    </source>
</evidence>
<evidence type="ECO:0000256" key="2">
    <source>
        <dbReference type="ARBA" id="ARBA00022862"/>
    </source>
</evidence>
<evidence type="ECO:0000313" key="5">
    <source>
        <dbReference type="EMBL" id="ACK69846.1"/>
    </source>
</evidence>
<keyword evidence="6" id="KW-1185">Reference proteome</keyword>
<dbReference type="InterPro" id="IPR000866">
    <property type="entry name" value="AhpC/TSA"/>
</dbReference>
<reference evidence="6" key="1">
    <citation type="journal article" date="2011" name="MBio">
        <title>Novel metabolic attributes of the genus Cyanothece, comprising a group of unicellular nitrogen-fixing Cyanobacteria.</title>
        <authorList>
            <person name="Bandyopadhyay A."/>
            <person name="Elvitigala T."/>
            <person name="Welsh E."/>
            <person name="Stockel J."/>
            <person name="Liberton M."/>
            <person name="Min H."/>
            <person name="Sherman L.A."/>
            <person name="Pakrasi H.B."/>
        </authorList>
    </citation>
    <scope>NUCLEOTIDE SEQUENCE [LARGE SCALE GENOMIC DNA]</scope>
    <source>
        <strain evidence="6">PCC 7424</strain>
    </source>
</reference>
<dbReference type="KEGG" id="cyc:PCC7424_1402"/>
<dbReference type="OrthoDB" id="422376at2"/>
<dbReference type="InterPro" id="IPR050455">
    <property type="entry name" value="Tpx_Peroxidase_subfamily"/>
</dbReference>
<dbReference type="GO" id="GO:0004601">
    <property type="term" value="F:peroxidase activity"/>
    <property type="evidence" value="ECO:0007669"/>
    <property type="project" value="UniProtKB-KW"/>
</dbReference>
<proteinExistence type="predicted"/>
<sequence length="176" mass="19950">MTANSGLFNRRFAQNFIPLPGFNVPSVGSLAPNFTLPQVGGNIIQLSDYRGQKSVILAFTRIATEKLFCPYCYPHILELKERYEEICDRGSELLMITSTDSIQSQEIVKNLRLPYPFLYDPECKIFRRYGAGQALGVPLPAQFIINLEGRITYRHLFSFIDGHASTDTILNQLDQL</sequence>
<evidence type="ECO:0000259" key="4">
    <source>
        <dbReference type="PROSITE" id="PS51352"/>
    </source>
</evidence>
<protein>
    <submittedName>
        <fullName evidence="5">Alkyl hydroperoxide reductase/ Thiol specific antioxidant/ Mal allergen</fullName>
    </submittedName>
</protein>
<dbReference type="HOGENOM" id="CLU_120848_0_0_3"/>
<dbReference type="Pfam" id="PF00578">
    <property type="entry name" value="AhpC-TSA"/>
    <property type="match status" value="1"/>
</dbReference>
<name>B7K886_GLOC7</name>
<dbReference type="Gene3D" id="3.40.30.10">
    <property type="entry name" value="Glutaredoxin"/>
    <property type="match status" value="1"/>
</dbReference>
<dbReference type="PROSITE" id="PS51352">
    <property type="entry name" value="THIOREDOXIN_2"/>
    <property type="match status" value="1"/>
</dbReference>
<dbReference type="AlphaFoldDB" id="B7K886"/>
<keyword evidence="1" id="KW-0560">Oxidoreductase</keyword>
<feature type="domain" description="Thioredoxin" evidence="4">
    <location>
        <begin position="25"/>
        <end position="176"/>
    </location>
</feature>
<keyword evidence="3" id="KW-0676">Redox-active center</keyword>
<dbReference type="InterPro" id="IPR036249">
    <property type="entry name" value="Thioredoxin-like_sf"/>
</dbReference>
<accession>B7K886</accession>
<organism evidence="5 6">
    <name type="scientific">Gloeothece citriformis (strain PCC 7424)</name>
    <name type="common">Cyanothece sp. (strain PCC 7424)</name>
    <dbReference type="NCBI Taxonomy" id="65393"/>
    <lineage>
        <taxon>Bacteria</taxon>
        <taxon>Bacillati</taxon>
        <taxon>Cyanobacteriota</taxon>
        <taxon>Cyanophyceae</taxon>
        <taxon>Oscillatoriophycideae</taxon>
        <taxon>Chroococcales</taxon>
        <taxon>Aphanothecaceae</taxon>
        <taxon>Gloeothece</taxon>
        <taxon>Gloeothece citriformis</taxon>
    </lineage>
</organism>
<evidence type="ECO:0000256" key="1">
    <source>
        <dbReference type="ARBA" id="ARBA00022559"/>
    </source>
</evidence>
<dbReference type="InterPro" id="IPR013766">
    <property type="entry name" value="Thioredoxin_domain"/>
</dbReference>
<dbReference type="SUPFAM" id="SSF52833">
    <property type="entry name" value="Thioredoxin-like"/>
    <property type="match status" value="1"/>
</dbReference>
<dbReference type="eggNOG" id="COG1225">
    <property type="taxonomic scope" value="Bacteria"/>
</dbReference>
<keyword evidence="1" id="KW-0575">Peroxidase</keyword>
<dbReference type="CDD" id="cd02970">
    <property type="entry name" value="PRX_like2"/>
    <property type="match status" value="1"/>
</dbReference>
<dbReference type="Proteomes" id="UP000002384">
    <property type="component" value="Chromosome"/>
</dbReference>
<dbReference type="EMBL" id="CP001291">
    <property type="protein sequence ID" value="ACK69846.1"/>
    <property type="molecule type" value="Genomic_DNA"/>
</dbReference>
<dbReference type="RefSeq" id="WP_012598792.1">
    <property type="nucleotide sequence ID" value="NC_011729.1"/>
</dbReference>
<dbReference type="STRING" id="65393.PCC7424_1402"/>
<keyword evidence="2" id="KW-0049">Antioxidant</keyword>
<gene>
    <name evidence="5" type="ordered locus">PCC7424_1402</name>
</gene>
<evidence type="ECO:0000256" key="3">
    <source>
        <dbReference type="ARBA" id="ARBA00023284"/>
    </source>
</evidence>